<dbReference type="STRING" id="1675527.AIOL_004215"/>
<dbReference type="InterPro" id="IPR027051">
    <property type="entry name" value="XdhC_Rossmann_dom"/>
</dbReference>
<dbReference type="NCBIfam" id="TIGR02964">
    <property type="entry name" value="xanthine_xdhC"/>
    <property type="match status" value="1"/>
</dbReference>
<feature type="domain" description="XdhC- CoxI" evidence="1">
    <location>
        <begin position="11"/>
        <end position="70"/>
    </location>
</feature>
<dbReference type="InterPro" id="IPR052698">
    <property type="entry name" value="MoCofactor_Util/Proc"/>
</dbReference>
<gene>
    <name evidence="3" type="ORF">AIOL_004215</name>
</gene>
<reference evidence="3 4" key="1">
    <citation type="submission" date="2015-06" db="EMBL/GenBank/DDBJ databases">
        <title>Draft genome sequence of an Alphaproteobacteria species associated to the Mediterranean sponge Oscarella lobularis.</title>
        <authorList>
            <person name="Jourda C."/>
            <person name="Santini S."/>
            <person name="Claverie J.-M."/>
        </authorList>
    </citation>
    <scope>NUCLEOTIDE SEQUENCE [LARGE SCALE GENOMIC DNA]</scope>
    <source>
        <strain evidence="3">IGS</strain>
    </source>
</reference>
<sequence length="320" mass="34945">MIDLSRLADLIAAHGSVARVVIAEHKGSAPRDTGTAMYVWRDGQQGTIGGGHLEHAATKRAREILKDRATIVTRHALGPDLGQCCGGAVTLVTEAWDAARARDEIDAADWPFAGIFLRRVEGDAPLPQKLRRKLAMSSEMSGAIKTQLVEGWLVEQVWEDRQPVYIYGAGHVGQALARVLAPLPQFETWVADVRPDLMAALPESVHRADQVPPTAVMAKAPPEAAHFIMTPEHDYDLELCHTVLQRPFEYAGLIGSATKWARFRKRLRELGHAEAQIDRIECPIGAKELGKDPHAIAIGVAARLLDLRRLPGSLGTGMEL</sequence>
<dbReference type="EMBL" id="LFTY01000002">
    <property type="protein sequence ID" value="KMW59234.1"/>
    <property type="molecule type" value="Genomic_DNA"/>
</dbReference>
<proteinExistence type="predicted"/>
<comment type="caution">
    <text evidence="3">The sequence shown here is derived from an EMBL/GenBank/DDBJ whole genome shotgun (WGS) entry which is preliminary data.</text>
</comment>
<dbReference type="InterPro" id="IPR003777">
    <property type="entry name" value="XdhC_CoxI"/>
</dbReference>
<dbReference type="Pfam" id="PF13478">
    <property type="entry name" value="XdhC_C"/>
    <property type="match status" value="1"/>
</dbReference>
<dbReference type="Pfam" id="PF02625">
    <property type="entry name" value="XdhC_CoxI"/>
    <property type="match status" value="1"/>
</dbReference>
<dbReference type="PANTHER" id="PTHR30388:SF6">
    <property type="entry name" value="XANTHINE DEHYDROGENASE SUBUNIT A-RELATED"/>
    <property type="match status" value="1"/>
</dbReference>
<dbReference type="PANTHER" id="PTHR30388">
    <property type="entry name" value="ALDEHYDE OXIDOREDUCTASE MOLYBDENUM COFACTOR ASSEMBLY PROTEIN"/>
    <property type="match status" value="1"/>
</dbReference>
<name>A0A0J9EC19_9RHOB</name>
<evidence type="ECO:0000259" key="2">
    <source>
        <dbReference type="Pfam" id="PF13478"/>
    </source>
</evidence>
<feature type="domain" description="XdhC Rossmann" evidence="2">
    <location>
        <begin position="164"/>
        <end position="303"/>
    </location>
</feature>
<evidence type="ECO:0000313" key="4">
    <source>
        <dbReference type="Proteomes" id="UP000037178"/>
    </source>
</evidence>
<dbReference type="InterPro" id="IPR014308">
    <property type="entry name" value="Xanthine_DH_XdhC"/>
</dbReference>
<organism evidence="3 4">
    <name type="scientific">Candidatus Rhodobacter oscarellae</name>
    <dbReference type="NCBI Taxonomy" id="1675527"/>
    <lineage>
        <taxon>Bacteria</taxon>
        <taxon>Pseudomonadati</taxon>
        <taxon>Pseudomonadota</taxon>
        <taxon>Alphaproteobacteria</taxon>
        <taxon>Rhodobacterales</taxon>
        <taxon>Rhodobacter group</taxon>
        <taxon>Rhodobacter</taxon>
    </lineage>
</organism>
<protein>
    <submittedName>
        <fullName evidence="3">XdhC protein (Assists in molybdopterin insertion into xanthine dehydrogenase)</fullName>
    </submittedName>
</protein>
<dbReference type="SUPFAM" id="SSF51735">
    <property type="entry name" value="NAD(P)-binding Rossmann-fold domains"/>
    <property type="match status" value="1"/>
</dbReference>
<accession>A0A0J9EC19</accession>
<dbReference type="PATRIC" id="fig|1675527.3.peg.4415"/>
<keyword evidence="4" id="KW-1185">Reference proteome</keyword>
<dbReference type="OrthoDB" id="61481at2"/>
<dbReference type="Proteomes" id="UP000037178">
    <property type="component" value="Unassembled WGS sequence"/>
</dbReference>
<dbReference type="Gene3D" id="3.40.50.720">
    <property type="entry name" value="NAD(P)-binding Rossmann-like Domain"/>
    <property type="match status" value="1"/>
</dbReference>
<dbReference type="RefSeq" id="WP_049644741.1">
    <property type="nucleotide sequence ID" value="NZ_LFTY01000002.1"/>
</dbReference>
<evidence type="ECO:0000313" key="3">
    <source>
        <dbReference type="EMBL" id="KMW59234.1"/>
    </source>
</evidence>
<dbReference type="InterPro" id="IPR036291">
    <property type="entry name" value="NAD(P)-bd_dom_sf"/>
</dbReference>
<evidence type="ECO:0000259" key="1">
    <source>
        <dbReference type="Pfam" id="PF02625"/>
    </source>
</evidence>
<dbReference type="AlphaFoldDB" id="A0A0J9EC19"/>